<organism evidence="2 3">
    <name type="scientific">Sphaerobolus stellatus (strain SS14)</name>
    <dbReference type="NCBI Taxonomy" id="990650"/>
    <lineage>
        <taxon>Eukaryota</taxon>
        <taxon>Fungi</taxon>
        <taxon>Dikarya</taxon>
        <taxon>Basidiomycota</taxon>
        <taxon>Agaricomycotina</taxon>
        <taxon>Agaricomycetes</taxon>
        <taxon>Phallomycetidae</taxon>
        <taxon>Geastrales</taxon>
        <taxon>Sphaerobolaceae</taxon>
        <taxon>Sphaerobolus</taxon>
    </lineage>
</organism>
<accession>A0A0C9UUS5</accession>
<proteinExistence type="predicted"/>
<dbReference type="AlphaFoldDB" id="A0A0C9UUS5"/>
<dbReference type="EMBL" id="KN837218">
    <property type="protein sequence ID" value="KIJ33007.1"/>
    <property type="molecule type" value="Genomic_DNA"/>
</dbReference>
<sequence length="205" mass="23346">MTLSKLHNHPNDPAHYYSHLLPSEKQQHLLSLLKDPSTPPQSNDTNGANGAKKLPDQQNVPPMKGPVGLNPLYWWFPRSKTNFHWVSTYFCIIKDTSYTQRWYMDLPHQHSIEKTRMTKDHSDAFHFSVISTVKLNLFGGDSIGNNPGVKYANAKVSAAFKKLSKAELNVYSERQCQLLEKKKTTVNPESMVEDGMQENMSNTEV</sequence>
<reference evidence="2 3" key="1">
    <citation type="submission" date="2014-06" db="EMBL/GenBank/DDBJ databases">
        <title>Evolutionary Origins and Diversification of the Mycorrhizal Mutualists.</title>
        <authorList>
            <consortium name="DOE Joint Genome Institute"/>
            <consortium name="Mycorrhizal Genomics Consortium"/>
            <person name="Kohler A."/>
            <person name="Kuo A."/>
            <person name="Nagy L.G."/>
            <person name="Floudas D."/>
            <person name="Copeland A."/>
            <person name="Barry K.W."/>
            <person name="Cichocki N."/>
            <person name="Veneault-Fourrey C."/>
            <person name="LaButti K."/>
            <person name="Lindquist E.A."/>
            <person name="Lipzen A."/>
            <person name="Lundell T."/>
            <person name="Morin E."/>
            <person name="Murat C."/>
            <person name="Riley R."/>
            <person name="Ohm R."/>
            <person name="Sun H."/>
            <person name="Tunlid A."/>
            <person name="Henrissat B."/>
            <person name="Grigoriev I.V."/>
            <person name="Hibbett D.S."/>
            <person name="Martin F."/>
        </authorList>
    </citation>
    <scope>NUCLEOTIDE SEQUENCE [LARGE SCALE GENOMIC DNA]</scope>
    <source>
        <strain evidence="2 3">SS14</strain>
    </source>
</reference>
<gene>
    <name evidence="2" type="ORF">M422DRAFT_265037</name>
</gene>
<dbReference type="HOGENOM" id="CLU_1338257_0_0_1"/>
<protein>
    <submittedName>
        <fullName evidence="2">Uncharacterized protein</fullName>
    </submittedName>
</protein>
<dbReference type="Proteomes" id="UP000054279">
    <property type="component" value="Unassembled WGS sequence"/>
</dbReference>
<keyword evidence="3" id="KW-1185">Reference proteome</keyword>
<name>A0A0C9UUS5_SPHS4</name>
<evidence type="ECO:0000313" key="3">
    <source>
        <dbReference type="Proteomes" id="UP000054279"/>
    </source>
</evidence>
<evidence type="ECO:0000256" key="1">
    <source>
        <dbReference type="SAM" id="MobiDB-lite"/>
    </source>
</evidence>
<feature type="region of interest" description="Disordered" evidence="1">
    <location>
        <begin position="33"/>
        <end position="62"/>
    </location>
</feature>
<evidence type="ECO:0000313" key="2">
    <source>
        <dbReference type="EMBL" id="KIJ33007.1"/>
    </source>
</evidence>